<evidence type="ECO:0000259" key="5">
    <source>
        <dbReference type="PROSITE" id="PS50937"/>
    </source>
</evidence>
<evidence type="ECO:0000313" key="7">
    <source>
        <dbReference type="Proteomes" id="UP001501057"/>
    </source>
</evidence>
<evidence type="ECO:0000256" key="3">
    <source>
        <dbReference type="ARBA" id="ARBA00023125"/>
    </source>
</evidence>
<dbReference type="Proteomes" id="UP001501057">
    <property type="component" value="Unassembled WGS sequence"/>
</dbReference>
<dbReference type="EMBL" id="BAAAME010000005">
    <property type="protein sequence ID" value="GAA1750728.1"/>
    <property type="molecule type" value="Genomic_DNA"/>
</dbReference>
<sequence length="123" mass="14088">MRIGDVERRTGVAVRMLRYYEEQELLEPQRLPNGYRTYTEADVEKVRTIKDLSRSGVPIRFIKIVLDRQHGRTTWTSTCDEILAGMVREQITELDTKIDCLTTSRAALTQFLHTAPSCGDGVE</sequence>
<accession>A0ABP4WCN1</accession>
<dbReference type="SUPFAM" id="SSF46955">
    <property type="entry name" value="Putative DNA-binding domain"/>
    <property type="match status" value="1"/>
</dbReference>
<dbReference type="RefSeq" id="WP_344203667.1">
    <property type="nucleotide sequence ID" value="NZ_BAAAME010000005.1"/>
</dbReference>
<evidence type="ECO:0000256" key="4">
    <source>
        <dbReference type="ARBA" id="ARBA00023163"/>
    </source>
</evidence>
<organism evidence="6 7">
    <name type="scientific">Aeromicrobium alkaliterrae</name>
    <dbReference type="NCBI Taxonomy" id="302168"/>
    <lineage>
        <taxon>Bacteria</taxon>
        <taxon>Bacillati</taxon>
        <taxon>Actinomycetota</taxon>
        <taxon>Actinomycetes</taxon>
        <taxon>Propionibacteriales</taxon>
        <taxon>Nocardioidaceae</taxon>
        <taxon>Aeromicrobium</taxon>
    </lineage>
</organism>
<proteinExistence type="predicted"/>
<evidence type="ECO:0000313" key="6">
    <source>
        <dbReference type="EMBL" id="GAA1750728.1"/>
    </source>
</evidence>
<dbReference type="InterPro" id="IPR000551">
    <property type="entry name" value="MerR-type_HTH_dom"/>
</dbReference>
<dbReference type="Gene3D" id="1.10.1660.10">
    <property type="match status" value="1"/>
</dbReference>
<dbReference type="Pfam" id="PF13411">
    <property type="entry name" value="MerR_1"/>
    <property type="match status" value="1"/>
</dbReference>
<keyword evidence="3" id="KW-0238">DNA-binding</keyword>
<evidence type="ECO:0000256" key="1">
    <source>
        <dbReference type="ARBA" id="ARBA00022491"/>
    </source>
</evidence>
<keyword evidence="7" id="KW-1185">Reference proteome</keyword>
<dbReference type="InterPro" id="IPR009061">
    <property type="entry name" value="DNA-bd_dom_put_sf"/>
</dbReference>
<gene>
    <name evidence="6" type="ORF">GCM10009710_33260</name>
</gene>
<evidence type="ECO:0000256" key="2">
    <source>
        <dbReference type="ARBA" id="ARBA00023015"/>
    </source>
</evidence>
<dbReference type="PANTHER" id="PTHR30204:SF69">
    <property type="entry name" value="MERR-FAMILY TRANSCRIPTIONAL REGULATOR"/>
    <property type="match status" value="1"/>
</dbReference>
<reference evidence="7" key="1">
    <citation type="journal article" date="2019" name="Int. J. Syst. Evol. Microbiol.">
        <title>The Global Catalogue of Microorganisms (GCM) 10K type strain sequencing project: providing services to taxonomists for standard genome sequencing and annotation.</title>
        <authorList>
            <consortium name="The Broad Institute Genomics Platform"/>
            <consortium name="The Broad Institute Genome Sequencing Center for Infectious Disease"/>
            <person name="Wu L."/>
            <person name="Ma J."/>
        </authorList>
    </citation>
    <scope>NUCLEOTIDE SEQUENCE [LARGE SCALE GENOMIC DNA]</scope>
    <source>
        <strain evidence="7">JCM 13518</strain>
    </source>
</reference>
<comment type="caution">
    <text evidence="6">The sequence shown here is derived from an EMBL/GenBank/DDBJ whole genome shotgun (WGS) entry which is preliminary data.</text>
</comment>
<dbReference type="PRINTS" id="PR00040">
    <property type="entry name" value="HTHMERR"/>
</dbReference>
<keyword evidence="4" id="KW-0804">Transcription</keyword>
<dbReference type="PANTHER" id="PTHR30204">
    <property type="entry name" value="REDOX-CYCLING DRUG-SENSING TRANSCRIPTIONAL ACTIVATOR SOXR"/>
    <property type="match status" value="1"/>
</dbReference>
<dbReference type="PROSITE" id="PS50937">
    <property type="entry name" value="HTH_MERR_2"/>
    <property type="match status" value="1"/>
</dbReference>
<feature type="domain" description="HTH merR-type" evidence="5">
    <location>
        <begin position="1"/>
        <end position="68"/>
    </location>
</feature>
<protein>
    <submittedName>
        <fullName evidence="6">MerR family transcriptional regulator</fullName>
    </submittedName>
</protein>
<keyword evidence="1" id="KW-0678">Repressor</keyword>
<dbReference type="SMART" id="SM00422">
    <property type="entry name" value="HTH_MERR"/>
    <property type="match status" value="1"/>
</dbReference>
<keyword evidence="2" id="KW-0805">Transcription regulation</keyword>
<dbReference type="InterPro" id="IPR047057">
    <property type="entry name" value="MerR_fam"/>
</dbReference>
<name>A0ABP4WCN1_9ACTN</name>